<keyword evidence="3" id="KW-0378">Hydrolase</keyword>
<dbReference type="STRING" id="561061.SAMN05660862_0719"/>
<feature type="signal peptide" evidence="1">
    <location>
        <begin position="1"/>
        <end position="24"/>
    </location>
</feature>
<dbReference type="RefSeq" id="WP_085471575.1">
    <property type="nucleotide sequence ID" value="NZ_FXAU01000001.1"/>
</dbReference>
<keyword evidence="1" id="KW-0732">Signal</keyword>
<dbReference type="OrthoDB" id="128573at2"/>
<reference evidence="3 4" key="1">
    <citation type="submission" date="2017-04" db="EMBL/GenBank/DDBJ databases">
        <authorList>
            <person name="Afonso C.L."/>
            <person name="Miller P.J."/>
            <person name="Scott M.A."/>
            <person name="Spackman E."/>
            <person name="Goraichik I."/>
            <person name="Dimitrov K.M."/>
            <person name="Suarez D.L."/>
            <person name="Swayne D.E."/>
        </authorList>
    </citation>
    <scope>NUCLEOTIDE SEQUENCE [LARGE SCALE GENOMIC DNA]</scope>
    <source>
        <strain evidence="3 4">DSM 22418</strain>
    </source>
</reference>
<dbReference type="PANTHER" id="PTHR43264:SF1">
    <property type="entry name" value="INOSINE_URIDINE-PREFERRING NUCLEOSIDE HYDROLASE DOMAIN-CONTAINING PROTEIN"/>
    <property type="match status" value="1"/>
</dbReference>
<evidence type="ECO:0000259" key="2">
    <source>
        <dbReference type="Pfam" id="PF01156"/>
    </source>
</evidence>
<protein>
    <submittedName>
        <fullName evidence="3">Inosine-uridine nucleoside N-ribohydrolase</fullName>
    </submittedName>
</protein>
<feature type="chain" id="PRO_5012643205" evidence="1">
    <location>
        <begin position="25"/>
        <end position="345"/>
    </location>
</feature>
<feature type="domain" description="Inosine/uridine-preferring nucleoside hydrolase" evidence="2">
    <location>
        <begin position="35"/>
        <end position="284"/>
    </location>
</feature>
<dbReference type="Gene3D" id="3.90.245.10">
    <property type="entry name" value="Ribonucleoside hydrolase-like"/>
    <property type="match status" value="1"/>
</dbReference>
<accession>A0A1X7IEF9</accession>
<gene>
    <name evidence="3" type="ORF">SAMN05660862_0719</name>
</gene>
<evidence type="ECO:0000313" key="4">
    <source>
        <dbReference type="Proteomes" id="UP000192980"/>
    </source>
</evidence>
<dbReference type="Pfam" id="PF01156">
    <property type="entry name" value="IU_nuc_hydro"/>
    <property type="match status" value="1"/>
</dbReference>
<keyword evidence="4" id="KW-1185">Reference proteome</keyword>
<organism evidence="3 4">
    <name type="scientific">Sphingobacterium psychroaquaticum</name>
    <dbReference type="NCBI Taxonomy" id="561061"/>
    <lineage>
        <taxon>Bacteria</taxon>
        <taxon>Pseudomonadati</taxon>
        <taxon>Bacteroidota</taxon>
        <taxon>Sphingobacteriia</taxon>
        <taxon>Sphingobacteriales</taxon>
        <taxon>Sphingobacteriaceae</taxon>
        <taxon>Sphingobacterium</taxon>
    </lineage>
</organism>
<dbReference type="PANTHER" id="PTHR43264">
    <property type="match status" value="1"/>
</dbReference>
<name>A0A1X7IEF9_9SPHI</name>
<dbReference type="GO" id="GO:0016799">
    <property type="term" value="F:hydrolase activity, hydrolyzing N-glycosyl compounds"/>
    <property type="evidence" value="ECO:0007669"/>
    <property type="project" value="InterPro"/>
</dbReference>
<dbReference type="EMBL" id="FXAU01000001">
    <property type="protein sequence ID" value="SMG12724.1"/>
    <property type="molecule type" value="Genomic_DNA"/>
</dbReference>
<dbReference type="InterPro" id="IPR001910">
    <property type="entry name" value="Inosine/uridine_hydrolase_dom"/>
</dbReference>
<evidence type="ECO:0000313" key="3">
    <source>
        <dbReference type="EMBL" id="SMG12724.1"/>
    </source>
</evidence>
<sequence length="345" mass="39401">MKRIKFLALGFSLLFGTICITASAQHLKKESPALVILDTDMGNDIDDVMAIDILYKYADQKRAKVLGIMNNKSSAYSTRLIDMLNTWYGYGSVPIGRIEDGVHIDDYVDYSRNMVEMNQDSMRYRYSVKNHAALPEAHILYRKLLAAQKDQSVTIISIGFSTNLARLLQTEADQYSKLSGRELVQKKVKLLSLMAGSFGEKKRAEFNVIHDIPSAQFLFANWPGQIVVSPFEIGKKVIYPGKNIETDYQWARHHPLVDSYKRYRPYPYDRPTWDLTSVFYVFNPNSPVWQKSALGKITIDDKGFMFYEEGKQGKHVILGLPDNQVDALKDALIQLLKTPTVKRQQ</sequence>
<dbReference type="SUPFAM" id="SSF53590">
    <property type="entry name" value="Nucleoside hydrolase"/>
    <property type="match status" value="1"/>
</dbReference>
<dbReference type="AlphaFoldDB" id="A0A1X7IEF9"/>
<dbReference type="Proteomes" id="UP000192980">
    <property type="component" value="Unassembled WGS sequence"/>
</dbReference>
<dbReference type="InterPro" id="IPR036452">
    <property type="entry name" value="Ribo_hydro-like"/>
</dbReference>
<evidence type="ECO:0000256" key="1">
    <source>
        <dbReference type="SAM" id="SignalP"/>
    </source>
</evidence>
<proteinExistence type="predicted"/>